<dbReference type="GO" id="GO:0004806">
    <property type="term" value="F:triacylglycerol lipase activity"/>
    <property type="evidence" value="ECO:0007669"/>
    <property type="project" value="UniProtKB-EC"/>
</dbReference>
<protein>
    <submittedName>
        <fullName evidence="2">Lipase</fullName>
        <ecNumber evidence="2">3.1.1.3</ecNumber>
    </submittedName>
</protein>
<organism evidence="2">
    <name type="scientific">Aeromicrobium marinum</name>
    <dbReference type="NCBI Taxonomy" id="219314"/>
    <lineage>
        <taxon>Bacteria</taxon>
        <taxon>Bacillati</taxon>
        <taxon>Actinomycetota</taxon>
        <taxon>Actinomycetes</taxon>
        <taxon>Propionibacteriales</taxon>
        <taxon>Nocardioidaceae</taxon>
        <taxon>Aeromicrobium</taxon>
    </lineage>
</organism>
<evidence type="ECO:0000256" key="1">
    <source>
        <dbReference type="SAM" id="SignalP"/>
    </source>
</evidence>
<sequence>MRTPRVLGTVLAAAALAVGLVAAPAQAEAPKPPLPVTYSFLLPAVIAGLGIDADPPGANDWSCQPSAAHPNPVVLVHGLTGSKATNWQTYAPLLANEGYCVYALTYGQVKNIVSPPYDQVFGGFGPIEESAAQLSTFVDRVLASTGAAKVDIVGHSEGTLMPNYYAKFLDGAPKIDKYVSIAPLWHGTDPAGLATLSLIGTPFGVTPVINAALQPFFASGPQLLAGSPFIEKMRSGGGPAVPGITYTNIVTRLDELVIPYTSGIEPGMTNHVVQDYCGLDLSEHFQIVADPVAAALVLNALDPAHPRPVPCQLVLPFVGNIL</sequence>
<dbReference type="EC" id="3.1.1.3" evidence="2"/>
<dbReference type="AlphaFoldDB" id="A0A0S1U326"/>
<feature type="chain" id="PRO_5006590962" evidence="1">
    <location>
        <begin position="28"/>
        <end position="322"/>
    </location>
</feature>
<dbReference type="SMR" id="A0A0S1U326"/>
<dbReference type="GO" id="GO:0016042">
    <property type="term" value="P:lipid catabolic process"/>
    <property type="evidence" value="ECO:0007669"/>
    <property type="project" value="InterPro"/>
</dbReference>
<dbReference type="PANTHER" id="PTHR32015:SF1">
    <property type="entry name" value="LIPASE"/>
    <property type="match status" value="1"/>
</dbReference>
<proteinExistence type="predicted"/>
<dbReference type="Pfam" id="PF01674">
    <property type="entry name" value="Lipase_2"/>
    <property type="match status" value="1"/>
</dbReference>
<accession>A0A0S1U326</accession>
<feature type="signal peptide" evidence="1">
    <location>
        <begin position="1"/>
        <end position="27"/>
    </location>
</feature>
<reference evidence="2" key="1">
    <citation type="submission" date="2015-05" db="EMBL/GenBank/DDBJ databases">
        <authorList>
            <person name="Wang D.B."/>
            <person name="Wang M."/>
        </authorList>
    </citation>
    <scope>NUCLEOTIDE SEQUENCE</scope>
    <source>
        <strain evidence="2">SCSIO25071</strain>
    </source>
</reference>
<dbReference type="InterPro" id="IPR029058">
    <property type="entry name" value="AB_hydrolase_fold"/>
</dbReference>
<dbReference type="SUPFAM" id="SSF53474">
    <property type="entry name" value="alpha/beta-Hydrolases"/>
    <property type="match status" value="1"/>
</dbReference>
<evidence type="ECO:0000313" key="2">
    <source>
        <dbReference type="EMBL" id="ALM30883.1"/>
    </source>
</evidence>
<dbReference type="EMBL" id="KR996514">
    <property type="protein sequence ID" value="ALM30883.1"/>
    <property type="molecule type" value="Genomic_DNA"/>
</dbReference>
<keyword evidence="2" id="KW-0378">Hydrolase</keyword>
<keyword evidence="1" id="KW-0732">Signal</keyword>
<dbReference type="PANTHER" id="PTHR32015">
    <property type="entry name" value="FASTING INDUCED LIPASE"/>
    <property type="match status" value="1"/>
</dbReference>
<name>A0A0S1U326_9ACTN</name>
<dbReference type="InterPro" id="IPR002918">
    <property type="entry name" value="Lipase_EstA/Esterase_EstB"/>
</dbReference>
<dbReference type="Gene3D" id="3.40.50.1820">
    <property type="entry name" value="alpha/beta hydrolase"/>
    <property type="match status" value="1"/>
</dbReference>